<evidence type="ECO:0000313" key="2">
    <source>
        <dbReference type="EMBL" id="GGJ34332.1"/>
    </source>
</evidence>
<name>A0A917NW28_9ACTN</name>
<gene>
    <name evidence="2" type="ORF">GCM10012282_33840</name>
</gene>
<keyword evidence="1" id="KW-0812">Transmembrane</keyword>
<dbReference type="AlphaFoldDB" id="A0A917NW28"/>
<dbReference type="EMBL" id="BMMU01000009">
    <property type="protein sequence ID" value="GGJ34332.1"/>
    <property type="molecule type" value="Genomic_DNA"/>
</dbReference>
<dbReference type="Proteomes" id="UP000625682">
    <property type="component" value="Unassembled WGS sequence"/>
</dbReference>
<keyword evidence="1" id="KW-1133">Transmembrane helix</keyword>
<organism evidence="2 3">
    <name type="scientific">Streptomyces lacrimifluminis</name>
    <dbReference type="NCBI Taxonomy" id="1500077"/>
    <lineage>
        <taxon>Bacteria</taxon>
        <taxon>Bacillati</taxon>
        <taxon>Actinomycetota</taxon>
        <taxon>Actinomycetes</taxon>
        <taxon>Kitasatosporales</taxon>
        <taxon>Streptomycetaceae</taxon>
        <taxon>Streptomyces</taxon>
    </lineage>
</organism>
<sequence>MIQAMTEGQLSALGGFYLLVLLVLFIGACVLVNRFFGDRIRYNQRRRQVEAAMHRDAFDRRIAEDVADEWGYDSRNFRNDGRDYGRRDHR</sequence>
<proteinExistence type="predicted"/>
<keyword evidence="1" id="KW-0472">Membrane</keyword>
<comment type="caution">
    <text evidence="2">The sequence shown here is derived from an EMBL/GenBank/DDBJ whole genome shotgun (WGS) entry which is preliminary data.</text>
</comment>
<reference evidence="2" key="1">
    <citation type="journal article" date="2014" name="Int. J. Syst. Evol. Microbiol.">
        <title>Complete genome sequence of Corynebacterium casei LMG S-19264T (=DSM 44701T), isolated from a smear-ripened cheese.</title>
        <authorList>
            <consortium name="US DOE Joint Genome Institute (JGI-PGF)"/>
            <person name="Walter F."/>
            <person name="Albersmeier A."/>
            <person name="Kalinowski J."/>
            <person name="Ruckert C."/>
        </authorList>
    </citation>
    <scope>NUCLEOTIDE SEQUENCE</scope>
    <source>
        <strain evidence="2">CGMCC 4.7272</strain>
    </source>
</reference>
<evidence type="ECO:0000256" key="1">
    <source>
        <dbReference type="SAM" id="Phobius"/>
    </source>
</evidence>
<feature type="transmembrane region" description="Helical" evidence="1">
    <location>
        <begin position="15"/>
        <end position="36"/>
    </location>
</feature>
<keyword evidence="3" id="KW-1185">Reference proteome</keyword>
<evidence type="ECO:0000313" key="3">
    <source>
        <dbReference type="Proteomes" id="UP000625682"/>
    </source>
</evidence>
<protein>
    <submittedName>
        <fullName evidence="2">Uncharacterized protein</fullName>
    </submittedName>
</protein>
<accession>A0A917NW28</accession>
<reference evidence="2" key="2">
    <citation type="submission" date="2020-09" db="EMBL/GenBank/DDBJ databases">
        <authorList>
            <person name="Sun Q."/>
            <person name="Zhou Y."/>
        </authorList>
    </citation>
    <scope>NUCLEOTIDE SEQUENCE</scope>
    <source>
        <strain evidence="2">CGMCC 4.7272</strain>
    </source>
</reference>